<comment type="caution">
    <text evidence="1">The sequence shown here is derived from an EMBL/GenBank/DDBJ whole genome shotgun (WGS) entry which is preliminary data.</text>
</comment>
<dbReference type="OrthoDB" id="48967at2759"/>
<proteinExistence type="predicted"/>
<dbReference type="AlphaFoldDB" id="A0A9W7E8A3"/>
<gene>
    <name evidence="1" type="ORF">TrLO_g10109</name>
</gene>
<keyword evidence="2" id="KW-1185">Reference proteome</keyword>
<accession>A0A9W7E8A3</accession>
<protein>
    <submittedName>
        <fullName evidence="1">Uncharacterized protein</fullName>
    </submittedName>
</protein>
<dbReference type="Proteomes" id="UP001165122">
    <property type="component" value="Unassembled WGS sequence"/>
</dbReference>
<organism evidence="1 2">
    <name type="scientific">Triparma laevis f. longispina</name>
    <dbReference type="NCBI Taxonomy" id="1714387"/>
    <lineage>
        <taxon>Eukaryota</taxon>
        <taxon>Sar</taxon>
        <taxon>Stramenopiles</taxon>
        <taxon>Ochrophyta</taxon>
        <taxon>Bolidophyceae</taxon>
        <taxon>Parmales</taxon>
        <taxon>Triparmaceae</taxon>
        <taxon>Triparma</taxon>
    </lineage>
</organism>
<sequence length="205" mass="23613">MKSRCWMYRRRLCLGNGAEIVPDDELLNASDDEILGLAFRDHRTKKHLLLEMALSRDNLRTSLVDPKAGIIGEGFFWGNYPKLERVLRTRMEEYYEISIAKHHTREQQQFNNQLVESIKIQVEANGWGFDPKDFDDKKIRDRITNFFKMQIQISLKTVLKNQHKKTNENLIASARDAVEIVVSGGSAANAVKVAAAKRKRDTQPL</sequence>
<evidence type="ECO:0000313" key="1">
    <source>
        <dbReference type="EMBL" id="GMH66403.1"/>
    </source>
</evidence>
<reference evidence="2" key="1">
    <citation type="journal article" date="2023" name="Commun. Biol.">
        <title>Genome analysis of Parmales, the sister group of diatoms, reveals the evolutionary specialization of diatoms from phago-mixotrophs to photoautotrophs.</title>
        <authorList>
            <person name="Ban H."/>
            <person name="Sato S."/>
            <person name="Yoshikawa S."/>
            <person name="Yamada K."/>
            <person name="Nakamura Y."/>
            <person name="Ichinomiya M."/>
            <person name="Sato N."/>
            <person name="Blanc-Mathieu R."/>
            <person name="Endo H."/>
            <person name="Kuwata A."/>
            <person name="Ogata H."/>
        </authorList>
    </citation>
    <scope>NUCLEOTIDE SEQUENCE [LARGE SCALE GENOMIC DNA]</scope>
    <source>
        <strain evidence="2">NIES 3700</strain>
    </source>
</reference>
<name>A0A9W7E8A3_9STRA</name>
<evidence type="ECO:0000313" key="2">
    <source>
        <dbReference type="Proteomes" id="UP001165122"/>
    </source>
</evidence>
<dbReference type="EMBL" id="BRXW01000561">
    <property type="protein sequence ID" value="GMH66403.1"/>
    <property type="molecule type" value="Genomic_DNA"/>
</dbReference>